<sequence>MGRKKVEIKPIKDKNSRQVTFSKRRKGLLKKAKQLSILCDVDVAAVVFSNRGRLFDFSSTNSLVEIVRRYHNHVEAEKEISGDVSDTEHSKYASFMTVGELLQTVERQLEEPDVDGLSVTDLVHLENQLQSALMQARSRKTHLMVEYIKSLQEKEKLLREENKLLEDRIAMIKKNREVNGMASDFTNRAPVRMICGQQRATLNFL</sequence>
<gene>
    <name evidence="2" type="primary">LOC107804949</name>
</gene>
<organism evidence="1 2">
    <name type="scientific">Nicotiana tabacum</name>
    <name type="common">Common tobacco</name>
    <dbReference type="NCBI Taxonomy" id="4097"/>
    <lineage>
        <taxon>Eukaryota</taxon>
        <taxon>Viridiplantae</taxon>
        <taxon>Streptophyta</taxon>
        <taxon>Embryophyta</taxon>
        <taxon>Tracheophyta</taxon>
        <taxon>Spermatophyta</taxon>
        <taxon>Magnoliopsida</taxon>
        <taxon>eudicotyledons</taxon>
        <taxon>Gunneridae</taxon>
        <taxon>Pentapetalae</taxon>
        <taxon>asterids</taxon>
        <taxon>lamiids</taxon>
        <taxon>Solanales</taxon>
        <taxon>Solanaceae</taxon>
        <taxon>Nicotianoideae</taxon>
        <taxon>Nicotianeae</taxon>
        <taxon>Nicotiana</taxon>
    </lineage>
</organism>
<proteinExistence type="predicted"/>
<name>A0AC58TYS8_TOBAC</name>
<dbReference type="Proteomes" id="UP000790787">
    <property type="component" value="Chromosome 23"/>
</dbReference>
<protein>
    <submittedName>
        <fullName evidence="2">Agamous-like MADS-box protein AGL27</fullName>
    </submittedName>
</protein>
<evidence type="ECO:0000313" key="1">
    <source>
        <dbReference type="Proteomes" id="UP000790787"/>
    </source>
</evidence>
<evidence type="ECO:0000313" key="2">
    <source>
        <dbReference type="RefSeq" id="XP_075102368.1"/>
    </source>
</evidence>
<reference evidence="1" key="1">
    <citation type="journal article" date="2014" name="Nat. Commun.">
        <title>The tobacco genome sequence and its comparison with those of tomato and potato.</title>
        <authorList>
            <person name="Sierro N."/>
            <person name="Battey J.N."/>
            <person name="Ouadi S."/>
            <person name="Bakaher N."/>
            <person name="Bovet L."/>
            <person name="Willig A."/>
            <person name="Goepfert S."/>
            <person name="Peitsch M.C."/>
            <person name="Ivanov N.V."/>
        </authorList>
    </citation>
    <scope>NUCLEOTIDE SEQUENCE [LARGE SCALE GENOMIC DNA]</scope>
</reference>
<keyword evidence="1" id="KW-1185">Reference proteome</keyword>
<dbReference type="RefSeq" id="XP_075102368.1">
    <property type="nucleotide sequence ID" value="XM_075246267.1"/>
</dbReference>
<accession>A0AC58TYS8</accession>
<reference evidence="2" key="2">
    <citation type="submission" date="2025-08" db="UniProtKB">
        <authorList>
            <consortium name="RefSeq"/>
        </authorList>
    </citation>
    <scope>IDENTIFICATION</scope>
    <source>
        <tissue evidence="2">Leaf</tissue>
    </source>
</reference>